<dbReference type="PRINTS" id="PR00960">
    <property type="entry name" value="LMBPPROTEIN"/>
</dbReference>
<evidence type="ECO:0000256" key="2">
    <source>
        <dbReference type="ARBA" id="ARBA00022741"/>
    </source>
</evidence>
<dbReference type="InterPro" id="IPR036554">
    <property type="entry name" value="GHMP_kinase_C_sf"/>
</dbReference>
<protein>
    <submittedName>
        <fullName evidence="7">Bifunctional fucokinase/L-fucose-1-P-guanylyltransferase</fullName>
    </submittedName>
</protein>
<reference evidence="7" key="2">
    <citation type="submission" date="2021-04" db="EMBL/GenBank/DDBJ databases">
        <authorList>
            <person name="Gilroy R."/>
        </authorList>
    </citation>
    <scope>NUCLEOTIDE SEQUENCE</scope>
    <source>
        <strain evidence="7">ChiSxjej3B15-24422</strain>
    </source>
</reference>
<dbReference type="AlphaFoldDB" id="A0A9D2C562"/>
<keyword evidence="4" id="KW-0067">ATP-binding</keyword>
<feature type="domain" description="GHMP kinase N-terminal" evidence="5">
    <location>
        <begin position="779"/>
        <end position="848"/>
    </location>
</feature>
<dbReference type="InterPro" id="IPR052203">
    <property type="entry name" value="GHMP_Kinase-Related"/>
</dbReference>
<dbReference type="InterPro" id="IPR020568">
    <property type="entry name" value="Ribosomal_Su5_D2-typ_SF"/>
</dbReference>
<dbReference type="GO" id="GO:0050201">
    <property type="term" value="F:fucokinase activity"/>
    <property type="evidence" value="ECO:0007669"/>
    <property type="project" value="TreeGrafter"/>
</dbReference>
<dbReference type="InterPro" id="IPR012887">
    <property type="entry name" value="GDP_fucose_pyrophosphorylase"/>
</dbReference>
<evidence type="ECO:0000259" key="5">
    <source>
        <dbReference type="Pfam" id="PF00288"/>
    </source>
</evidence>
<dbReference type="Pfam" id="PF00288">
    <property type="entry name" value="GHMP_kinases_N"/>
    <property type="match status" value="1"/>
</dbReference>
<dbReference type="Proteomes" id="UP000824007">
    <property type="component" value="Unassembled WGS sequence"/>
</dbReference>
<dbReference type="InterPro" id="IPR011004">
    <property type="entry name" value="Trimer_LpxA-like_sf"/>
</dbReference>
<proteinExistence type="predicted"/>
<keyword evidence="2" id="KW-0547">Nucleotide-binding</keyword>
<dbReference type="SUPFAM" id="SSF55060">
    <property type="entry name" value="GHMP Kinase, C-terminal domain"/>
    <property type="match status" value="1"/>
</dbReference>
<dbReference type="Gene3D" id="3.30.230.120">
    <property type="match status" value="1"/>
</dbReference>
<evidence type="ECO:0000256" key="1">
    <source>
        <dbReference type="ARBA" id="ARBA00022679"/>
    </source>
</evidence>
<evidence type="ECO:0000313" key="8">
    <source>
        <dbReference type="Proteomes" id="UP000824007"/>
    </source>
</evidence>
<evidence type="ECO:0000256" key="3">
    <source>
        <dbReference type="ARBA" id="ARBA00022777"/>
    </source>
</evidence>
<dbReference type="GO" id="GO:0005524">
    <property type="term" value="F:ATP binding"/>
    <property type="evidence" value="ECO:0007669"/>
    <property type="project" value="UniProtKB-KW"/>
</dbReference>
<dbReference type="PANTHER" id="PTHR32463:SF0">
    <property type="entry name" value="L-FUCOSE KINASE"/>
    <property type="match status" value="1"/>
</dbReference>
<evidence type="ECO:0000259" key="6">
    <source>
        <dbReference type="Pfam" id="PF07959"/>
    </source>
</evidence>
<evidence type="ECO:0000256" key="4">
    <source>
        <dbReference type="ARBA" id="ARBA00022840"/>
    </source>
</evidence>
<gene>
    <name evidence="7" type="ORF">H9831_04445</name>
</gene>
<sequence>MNCKKMKNLFLRQSCLDSWADYENSLAKPSFIKWDYLVLTASNEEQARTYREQIDHRLSQGRLPAGTHYAVLPDPDGKRVGSGGATLHVLDYIAGKEREKGREAEKLFQGLRILVIHSGGDSKRVPQYSACGKLFSPVPRELPNGFGSTLFDEFVIGMSGVPSRIPEGMLVLSGDVLLLFNPLQIDFNAKGAAAISMKESVETGKEHGVFLNDGNDYVGRFLHKQSEERLRALGAVNAQGNVDLDTGAVVLGAKLLEALYGLISTDGRTDAVKFQEFVNERARISFYGDFLYPLAVHSTLEQYYEEAAEGERNAELLSCRKKIWDALHTFSMKLICLSPAEFIHFGTTAELMRLVTHDVDDYEFLDWKKQVVTTAPEGADYAAHNSYVGKRAKVGSGAYLENSFVLDESCVGSGSVVSGVKLKNVAVPSGVVLHGLRQLDGSFAARIYGVSDNPKGTLDRPGGAGFLGSTLQDFLTKNGMDASELWEEGQERSLWNARLYPAAPDMETAVRLALLTAKMARGEASEEEKKSWRSRERLSLQSSFNRADALAAGAWQRELENRILSSRFIWALEAGAYYRDALKAFGTHGIDREIFSLLMEDAGNSGFSLKIRIYYALAQYMKEHRLSFDGTGYDRVEALCFDTIQKTIFDDAASRLSAVKDYRIARDRVDVELPIRVNWGGGWTDTPPHCNEKGGTVLNAALKLNGIYPIQIRVERLSEPHVEFASTDIGVSGRADSVEEIQDCHNPYDPFALHKAALIACGIIPLGKGTQETLPEICARLGGGIRLSTRVVGIPQGSGLGTSSILSGACVKGLFRFLGREASDDEIYAIVLAMEQIMSTGGGWQDQVGGLTPGIKFITTSPGIHQQIHVEKVSIPPETAQELQERFALIYTGQRRLARNLLRDVVGGYLGGRPESIDALKRMQSVAVLMRFELERGNLDAFADLLNRHWELSRQLDSGSTNTCIEQIFLSCEDLIDARFIAGAGGGGFLQVLLKRGCTKEMLRERLHEIFQDSGVDVWDSEFV</sequence>
<feature type="domain" description="GDP-fucose pyrophosphorylase" evidence="6">
    <location>
        <begin position="108"/>
        <end position="503"/>
    </location>
</feature>
<evidence type="ECO:0000313" key="7">
    <source>
        <dbReference type="EMBL" id="HIY59917.1"/>
    </source>
</evidence>
<accession>A0A9D2C562</accession>
<dbReference type="GO" id="GO:0042352">
    <property type="term" value="P:GDP-L-fucose salvage"/>
    <property type="evidence" value="ECO:0007669"/>
    <property type="project" value="TreeGrafter"/>
</dbReference>
<keyword evidence="3" id="KW-0418">Kinase</keyword>
<dbReference type="InterPro" id="IPR006204">
    <property type="entry name" value="GHMP_kinase_N_dom"/>
</dbReference>
<dbReference type="InterPro" id="IPR001174">
    <property type="entry name" value="HddA/FKP"/>
</dbReference>
<dbReference type="SUPFAM" id="SSF54211">
    <property type="entry name" value="Ribosomal protein S5 domain 2-like"/>
    <property type="match status" value="1"/>
</dbReference>
<keyword evidence="1" id="KW-0808">Transferase</keyword>
<dbReference type="Pfam" id="PF07959">
    <property type="entry name" value="Fucose_pyrophosphorylase"/>
    <property type="match status" value="1"/>
</dbReference>
<organism evidence="7 8">
    <name type="scientific">Candidatus Eisenbergiella pullistercoris</name>
    <dbReference type="NCBI Taxonomy" id="2838555"/>
    <lineage>
        <taxon>Bacteria</taxon>
        <taxon>Bacillati</taxon>
        <taxon>Bacillota</taxon>
        <taxon>Clostridia</taxon>
        <taxon>Lachnospirales</taxon>
        <taxon>Lachnospiraceae</taxon>
        <taxon>Eisenbergiella</taxon>
    </lineage>
</organism>
<dbReference type="EMBL" id="DXDD01000056">
    <property type="protein sequence ID" value="HIY59917.1"/>
    <property type="molecule type" value="Genomic_DNA"/>
</dbReference>
<name>A0A9D2C562_9FIRM</name>
<dbReference type="PANTHER" id="PTHR32463">
    <property type="entry name" value="L-FUCOSE KINASE"/>
    <property type="match status" value="1"/>
</dbReference>
<comment type="caution">
    <text evidence="7">The sequence shown here is derived from an EMBL/GenBank/DDBJ whole genome shotgun (WGS) entry which is preliminary data.</text>
</comment>
<reference evidence="7" key="1">
    <citation type="journal article" date="2021" name="PeerJ">
        <title>Extensive microbial diversity within the chicken gut microbiome revealed by metagenomics and culture.</title>
        <authorList>
            <person name="Gilroy R."/>
            <person name="Ravi A."/>
            <person name="Getino M."/>
            <person name="Pursley I."/>
            <person name="Horton D.L."/>
            <person name="Alikhan N.F."/>
            <person name="Baker D."/>
            <person name="Gharbi K."/>
            <person name="Hall N."/>
            <person name="Watson M."/>
            <person name="Adriaenssens E.M."/>
            <person name="Foster-Nyarko E."/>
            <person name="Jarju S."/>
            <person name="Secka A."/>
            <person name="Antonio M."/>
            <person name="Oren A."/>
            <person name="Chaudhuri R.R."/>
            <person name="La Ragione R."/>
            <person name="Hildebrand F."/>
            <person name="Pallen M.J."/>
        </authorList>
    </citation>
    <scope>NUCLEOTIDE SEQUENCE</scope>
    <source>
        <strain evidence="7">ChiSxjej3B15-24422</strain>
    </source>
</reference>
<dbReference type="SUPFAM" id="SSF51161">
    <property type="entry name" value="Trimeric LpxA-like enzymes"/>
    <property type="match status" value="1"/>
</dbReference>